<sequence>MHAGQSARGRTFVRHRACIVAESADLRKSHLVNLTSKDGFECYDGPMVSIFMVFEWLVQCGFQHKILEIYSISSTKVLEKEHYLVSEEKLYALEFKLSENYYVHLVVFIRSPLSMWRRHITGL</sequence>
<protein>
    <submittedName>
        <fullName evidence="1">Uncharacterized protein</fullName>
    </submittedName>
</protein>
<accession>A0A059BLL9</accession>
<dbReference type="AlphaFoldDB" id="A0A059BLL9"/>
<reference evidence="1" key="1">
    <citation type="submission" date="2013-07" db="EMBL/GenBank/DDBJ databases">
        <title>The genome of Eucalyptus grandis.</title>
        <authorList>
            <person name="Schmutz J."/>
            <person name="Hayes R."/>
            <person name="Myburg A."/>
            <person name="Tuskan G."/>
            <person name="Grattapaglia D."/>
            <person name="Rokhsar D.S."/>
        </authorList>
    </citation>
    <scope>NUCLEOTIDE SEQUENCE</scope>
    <source>
        <tissue evidence="1">Leaf extractions</tissue>
    </source>
</reference>
<evidence type="ECO:0000313" key="1">
    <source>
        <dbReference type="EMBL" id="KCW66973.1"/>
    </source>
</evidence>
<proteinExistence type="predicted"/>
<gene>
    <name evidence="1" type="ORF">EUGRSUZ_F00739</name>
</gene>
<dbReference type="EMBL" id="KK198758">
    <property type="protein sequence ID" value="KCW66973.1"/>
    <property type="molecule type" value="Genomic_DNA"/>
</dbReference>
<dbReference type="Gramene" id="KCW66973">
    <property type="protein sequence ID" value="KCW66973"/>
    <property type="gene ID" value="EUGRSUZ_F00739"/>
</dbReference>
<name>A0A059BLL9_EUCGR</name>
<dbReference type="InParanoid" id="A0A059BLL9"/>
<organism evidence="1">
    <name type="scientific">Eucalyptus grandis</name>
    <name type="common">Flooded gum</name>
    <dbReference type="NCBI Taxonomy" id="71139"/>
    <lineage>
        <taxon>Eukaryota</taxon>
        <taxon>Viridiplantae</taxon>
        <taxon>Streptophyta</taxon>
        <taxon>Embryophyta</taxon>
        <taxon>Tracheophyta</taxon>
        <taxon>Spermatophyta</taxon>
        <taxon>Magnoliopsida</taxon>
        <taxon>eudicotyledons</taxon>
        <taxon>Gunneridae</taxon>
        <taxon>Pentapetalae</taxon>
        <taxon>rosids</taxon>
        <taxon>malvids</taxon>
        <taxon>Myrtales</taxon>
        <taxon>Myrtaceae</taxon>
        <taxon>Myrtoideae</taxon>
        <taxon>Eucalypteae</taxon>
        <taxon>Eucalyptus</taxon>
    </lineage>
</organism>